<feature type="domain" description="Penicillin-binding protein dimerisation" evidence="17">
    <location>
        <begin position="128"/>
        <end position="297"/>
    </location>
</feature>
<sequence>MFAAILAASIALVITIAVILGVIVFVHNRKDGSINVKKPVNAIRSVGVHSTLSETAKRAATDAVARDAAHPSANAQPSGGLKSRFWVMGVLVAAVFGTLTAKLWSMQILEKSAYATESEENQFATVYTPAPRGRILDAGGVPIVGNRLSRTILADPDVADRPDVVGRLSAVLGIPRNVVRTRIQDASEGAQSQRVVASDARMRDVAFIAEHSDAFPGVTVQQRTVRDYPYGALAAHVVGYTGAVIDSDLENVQEGRDLQPNDVVGRAGVEYVYDNLLAGDHGERKVMADAKGNVVEVVSETQPSMGSDIRLTIEAPVQSVCDEALAKLIAPNGVIGTGTGTAGAAVIMDVRDGGILAMASYPSYAPALFTGSVDQELLDVYDTDESHHPLLNRATQGLYPAASTYKAFTGLAALEYGFADTSRTWTCTGEWDGWNTGSPQKCWLKTGHGTLDFRGGIVNSCDTVFYDIAYQFYENSDKVGETAMQDYLKRYRFGEETGIDLGGEAVGRVPTPEWKAEAFRDQPEEAGWLGGDLTNMVIGQGYVQVTPLQIAVAYGAIATGKLMRPHVLKDVVNTNGDVVVAFEPEVMGTPDVPMKNLSVVRDALRGVTVENPEIAQQFSDRGIDPATVACKTGTAEFGDGDDYAWFACYAPFDDPKYVMACIVEEGGGGSATGAPLGAELMAAALDYDEGKLKDIAKIPGSSGTSVPYTGSSSGRTD</sequence>
<evidence type="ECO:0000256" key="9">
    <source>
        <dbReference type="ARBA" id="ARBA00022960"/>
    </source>
</evidence>
<dbReference type="Proteomes" id="UP000636394">
    <property type="component" value="Unassembled WGS sequence"/>
</dbReference>
<dbReference type="Pfam" id="PF03717">
    <property type="entry name" value="PBP_dimer"/>
    <property type="match status" value="1"/>
</dbReference>
<dbReference type="PANTHER" id="PTHR30627:SF2">
    <property type="entry name" value="PEPTIDOGLYCAN D,D-TRANSPEPTIDASE MRDA"/>
    <property type="match status" value="1"/>
</dbReference>
<reference evidence="19" key="2">
    <citation type="submission" date="2021-04" db="EMBL/GenBank/DDBJ databases">
        <title>Novel species in family Eggerthellaceae.</title>
        <authorList>
            <person name="Zhang G."/>
        </authorList>
    </citation>
    <scope>NUCLEOTIDE SEQUENCE</scope>
    <source>
        <strain evidence="19">Zg-886</strain>
    </source>
</reference>
<reference evidence="18 20" key="1">
    <citation type="submission" date="2019-11" db="EMBL/GenBank/DDBJ databases">
        <title>Eggerthellaceae novel genus isolated from the rectal contents of marmort.</title>
        <authorList>
            <person name="Zhang G."/>
        </authorList>
    </citation>
    <scope>NUCLEOTIDE SEQUENCE [LARGE SCALE GENOMIC DNA]</scope>
    <source>
        <strain evidence="18">Zg-886</strain>
        <strain evidence="20">zg-886</strain>
    </source>
</reference>
<keyword evidence="8 19" id="KW-0378">Hydrolase</keyword>
<feature type="compositionally biased region" description="Polar residues" evidence="14">
    <location>
        <begin position="701"/>
        <end position="717"/>
    </location>
</feature>
<dbReference type="RefSeq" id="WP_166339556.1">
    <property type="nucleotide sequence ID" value="NZ_CP072829.1"/>
</dbReference>
<keyword evidence="20" id="KW-1185">Reference proteome</keyword>
<dbReference type="GO" id="GO:0009002">
    <property type="term" value="F:serine-type D-Ala-D-Ala carboxypeptidase activity"/>
    <property type="evidence" value="ECO:0007669"/>
    <property type="project" value="UniProtKB-EC"/>
</dbReference>
<evidence type="ECO:0000256" key="7">
    <source>
        <dbReference type="ARBA" id="ARBA00022692"/>
    </source>
</evidence>
<dbReference type="GO" id="GO:0005886">
    <property type="term" value="C:plasma membrane"/>
    <property type="evidence" value="ECO:0007669"/>
    <property type="project" value="UniProtKB-SubCell"/>
</dbReference>
<evidence type="ECO:0000256" key="14">
    <source>
        <dbReference type="SAM" id="MobiDB-lite"/>
    </source>
</evidence>
<keyword evidence="19" id="KW-0121">Carboxypeptidase</keyword>
<dbReference type="AlphaFoldDB" id="A0A9E6MRQ7"/>
<keyword evidence="9" id="KW-0133">Cell shape</keyword>
<dbReference type="InterPro" id="IPR036138">
    <property type="entry name" value="PBP_dimer_sf"/>
</dbReference>
<dbReference type="EC" id="3.4.16.4" evidence="19"/>
<dbReference type="Gene3D" id="3.40.710.10">
    <property type="entry name" value="DD-peptidase/beta-lactamase superfamily"/>
    <property type="match status" value="1"/>
</dbReference>
<evidence type="ECO:0000259" key="17">
    <source>
        <dbReference type="Pfam" id="PF03717"/>
    </source>
</evidence>
<dbReference type="InterPro" id="IPR001460">
    <property type="entry name" value="PCN-bd_Tpept"/>
</dbReference>
<dbReference type="Proteomes" id="UP000671910">
    <property type="component" value="Chromosome"/>
</dbReference>
<keyword evidence="13" id="KW-0961">Cell wall biogenesis/degradation</keyword>
<feature type="domain" description="Penicillin-binding protein transpeptidase" evidence="16">
    <location>
        <begin position="343"/>
        <end position="681"/>
    </location>
</feature>
<proteinExistence type="inferred from homology"/>
<dbReference type="InterPro" id="IPR017790">
    <property type="entry name" value="Penicillin-binding_protein_2"/>
</dbReference>
<evidence type="ECO:0000256" key="15">
    <source>
        <dbReference type="SAM" id="Phobius"/>
    </source>
</evidence>
<name>A0A9E6MRQ7_9ACTN</name>
<dbReference type="GO" id="GO:0071972">
    <property type="term" value="F:peptidoglycan L,D-transpeptidase activity"/>
    <property type="evidence" value="ECO:0007669"/>
    <property type="project" value="TreeGrafter"/>
</dbReference>
<dbReference type="KEGG" id="ebz:J7S26_02555"/>
<evidence type="ECO:0000256" key="3">
    <source>
        <dbReference type="ARBA" id="ARBA00007171"/>
    </source>
</evidence>
<keyword evidence="7 15" id="KW-0812">Transmembrane</keyword>
<dbReference type="GO" id="GO:0071555">
    <property type="term" value="P:cell wall organization"/>
    <property type="evidence" value="ECO:0007669"/>
    <property type="project" value="UniProtKB-KW"/>
</dbReference>
<dbReference type="Gene3D" id="3.30.1390.30">
    <property type="entry name" value="Penicillin-binding protein 2a, domain 3"/>
    <property type="match status" value="1"/>
</dbReference>
<comment type="subcellular location">
    <subcellularLocation>
        <location evidence="2">Cell membrane</location>
    </subcellularLocation>
    <subcellularLocation>
        <location evidence="1">Membrane</location>
        <topology evidence="1">Single-pass membrane protein</topology>
    </subcellularLocation>
</comment>
<feature type="region of interest" description="Disordered" evidence="14">
    <location>
        <begin position="695"/>
        <end position="717"/>
    </location>
</feature>
<keyword evidence="11 15" id="KW-1133">Transmembrane helix</keyword>
<dbReference type="SUPFAM" id="SSF56519">
    <property type="entry name" value="Penicillin binding protein dimerisation domain"/>
    <property type="match status" value="1"/>
</dbReference>
<evidence type="ECO:0000256" key="2">
    <source>
        <dbReference type="ARBA" id="ARBA00004236"/>
    </source>
</evidence>
<dbReference type="PANTHER" id="PTHR30627">
    <property type="entry name" value="PEPTIDOGLYCAN D,D-TRANSPEPTIDASE"/>
    <property type="match status" value="1"/>
</dbReference>
<keyword evidence="4" id="KW-1003">Cell membrane</keyword>
<evidence type="ECO:0000256" key="4">
    <source>
        <dbReference type="ARBA" id="ARBA00022475"/>
    </source>
</evidence>
<evidence type="ECO:0000256" key="12">
    <source>
        <dbReference type="ARBA" id="ARBA00023136"/>
    </source>
</evidence>
<evidence type="ECO:0000256" key="10">
    <source>
        <dbReference type="ARBA" id="ARBA00022984"/>
    </source>
</evidence>
<dbReference type="Pfam" id="PF00905">
    <property type="entry name" value="Transpeptidase"/>
    <property type="match status" value="1"/>
</dbReference>
<evidence type="ECO:0000256" key="5">
    <source>
        <dbReference type="ARBA" id="ARBA00022519"/>
    </source>
</evidence>
<dbReference type="EMBL" id="WPCR01000007">
    <property type="protein sequence ID" value="NHM14333.1"/>
    <property type="molecule type" value="Genomic_DNA"/>
</dbReference>
<dbReference type="GO" id="GO:0009252">
    <property type="term" value="P:peptidoglycan biosynthetic process"/>
    <property type="evidence" value="ECO:0007669"/>
    <property type="project" value="UniProtKB-KW"/>
</dbReference>
<evidence type="ECO:0000256" key="6">
    <source>
        <dbReference type="ARBA" id="ARBA00022670"/>
    </source>
</evidence>
<evidence type="ECO:0000256" key="8">
    <source>
        <dbReference type="ARBA" id="ARBA00022801"/>
    </source>
</evidence>
<gene>
    <name evidence="19" type="primary">mrdA</name>
    <name evidence="18" type="ORF">GMI68_06075</name>
    <name evidence="19" type="ORF">J7S26_02555</name>
</gene>
<evidence type="ECO:0000256" key="13">
    <source>
        <dbReference type="ARBA" id="ARBA00023316"/>
    </source>
</evidence>
<evidence type="ECO:0000313" key="19">
    <source>
        <dbReference type="EMBL" id="QTU84815.1"/>
    </source>
</evidence>
<dbReference type="GO" id="GO:0008360">
    <property type="term" value="P:regulation of cell shape"/>
    <property type="evidence" value="ECO:0007669"/>
    <property type="project" value="UniProtKB-KW"/>
</dbReference>
<dbReference type="GO" id="GO:0006508">
    <property type="term" value="P:proteolysis"/>
    <property type="evidence" value="ECO:0007669"/>
    <property type="project" value="UniProtKB-KW"/>
</dbReference>
<evidence type="ECO:0000313" key="18">
    <source>
        <dbReference type="EMBL" id="NHM14333.1"/>
    </source>
</evidence>
<protein>
    <submittedName>
        <fullName evidence="19">Penicillin-binding protein 2</fullName>
        <ecNumber evidence="19">3.4.16.4</ecNumber>
    </submittedName>
</protein>
<keyword evidence="10" id="KW-0573">Peptidoglycan synthesis</keyword>
<feature type="transmembrane region" description="Helical" evidence="15">
    <location>
        <begin position="6"/>
        <end position="26"/>
    </location>
</feature>
<dbReference type="Gene3D" id="3.90.1310.10">
    <property type="entry name" value="Penicillin-binding protein 2a (Domain 2)"/>
    <property type="match status" value="1"/>
</dbReference>
<dbReference type="EMBL" id="CP072829">
    <property type="protein sequence ID" value="QTU84815.1"/>
    <property type="molecule type" value="Genomic_DNA"/>
</dbReference>
<dbReference type="InterPro" id="IPR005311">
    <property type="entry name" value="PBP_dimer"/>
</dbReference>
<keyword evidence="5" id="KW-0997">Cell inner membrane</keyword>
<organism evidence="19 21">
    <name type="scientific">Xiamenia xianingshaonis</name>
    <dbReference type="NCBI Taxonomy" id="2682776"/>
    <lineage>
        <taxon>Bacteria</taxon>
        <taxon>Bacillati</taxon>
        <taxon>Actinomycetota</taxon>
        <taxon>Coriobacteriia</taxon>
        <taxon>Eggerthellales</taxon>
        <taxon>Eggerthellaceae</taxon>
        <taxon>Xiamenia</taxon>
    </lineage>
</organism>
<dbReference type="InterPro" id="IPR012338">
    <property type="entry name" value="Beta-lactam/transpept-like"/>
</dbReference>
<accession>A0A9E6MRQ7</accession>
<evidence type="ECO:0000313" key="21">
    <source>
        <dbReference type="Proteomes" id="UP000671910"/>
    </source>
</evidence>
<evidence type="ECO:0000256" key="1">
    <source>
        <dbReference type="ARBA" id="ARBA00004167"/>
    </source>
</evidence>
<keyword evidence="12 15" id="KW-0472">Membrane</keyword>
<evidence type="ECO:0000256" key="11">
    <source>
        <dbReference type="ARBA" id="ARBA00022989"/>
    </source>
</evidence>
<comment type="similarity">
    <text evidence="3">Belongs to the transpeptidase family.</text>
</comment>
<evidence type="ECO:0000313" key="20">
    <source>
        <dbReference type="Proteomes" id="UP000636394"/>
    </source>
</evidence>
<dbReference type="InterPro" id="IPR050515">
    <property type="entry name" value="Beta-lactam/transpept"/>
</dbReference>
<evidence type="ECO:0000259" key="16">
    <source>
        <dbReference type="Pfam" id="PF00905"/>
    </source>
</evidence>
<dbReference type="NCBIfam" id="TIGR03423">
    <property type="entry name" value="pbp2_mrdA"/>
    <property type="match status" value="1"/>
</dbReference>
<feature type="transmembrane region" description="Helical" evidence="15">
    <location>
        <begin position="85"/>
        <end position="104"/>
    </location>
</feature>
<dbReference type="SUPFAM" id="SSF56601">
    <property type="entry name" value="beta-lactamase/transpeptidase-like"/>
    <property type="match status" value="1"/>
</dbReference>
<keyword evidence="6" id="KW-0645">Protease</keyword>
<dbReference type="GO" id="GO:0008658">
    <property type="term" value="F:penicillin binding"/>
    <property type="evidence" value="ECO:0007669"/>
    <property type="project" value="InterPro"/>
</dbReference>